<reference evidence="3" key="1">
    <citation type="submission" date="2016-11" db="UniProtKB">
        <authorList>
            <consortium name="WormBaseParasite"/>
        </authorList>
    </citation>
    <scope>IDENTIFICATION</scope>
</reference>
<dbReference type="Proteomes" id="UP000095282">
    <property type="component" value="Unplaced"/>
</dbReference>
<sequence length="181" mass="20625">MGQTSREVEMGEAINRTRINRKVMEIREFLQDLEESYERVTGVLDASAENYSLLNQRARRAACNNLIRFDAVLDRINRKLSEIEENLATLELAGVEMGTITRAIKTQISSFSRIISGLQMILSLESVPMDETKSMDFTAAKEELFKQINELQLLPERRGVEQRFKILNGRTTPVVGLAMEN</sequence>
<protein>
    <submittedName>
        <fullName evidence="3">Conserved oligomeric Golgi complex subunit 5</fullName>
    </submittedName>
</protein>
<dbReference type="eggNOG" id="ENOG502TFJA">
    <property type="taxonomic scope" value="Eukaryota"/>
</dbReference>
<evidence type="ECO:0000313" key="3">
    <source>
        <dbReference type="WBParaSite" id="Csp11.Scaffold37.g183.t1"/>
    </source>
</evidence>
<evidence type="ECO:0000313" key="2">
    <source>
        <dbReference type="Proteomes" id="UP000095282"/>
    </source>
</evidence>
<accession>A0A1I7SZ05</accession>
<dbReference type="STRING" id="1561998.A0A1I7SZ05"/>
<feature type="coiled-coil region" evidence="1">
    <location>
        <begin position="66"/>
        <end position="93"/>
    </location>
</feature>
<dbReference type="WBParaSite" id="Csp11.Scaffold37.g183.t1">
    <property type="protein sequence ID" value="Csp11.Scaffold37.g183.t1"/>
    <property type="gene ID" value="Csp11.Scaffold37.g183"/>
</dbReference>
<keyword evidence="2" id="KW-1185">Reference proteome</keyword>
<proteinExistence type="predicted"/>
<name>A0A1I7SZ05_9PELO</name>
<evidence type="ECO:0000256" key="1">
    <source>
        <dbReference type="SAM" id="Coils"/>
    </source>
</evidence>
<organism evidence="2 3">
    <name type="scientific">Caenorhabditis tropicalis</name>
    <dbReference type="NCBI Taxonomy" id="1561998"/>
    <lineage>
        <taxon>Eukaryota</taxon>
        <taxon>Metazoa</taxon>
        <taxon>Ecdysozoa</taxon>
        <taxon>Nematoda</taxon>
        <taxon>Chromadorea</taxon>
        <taxon>Rhabditida</taxon>
        <taxon>Rhabditina</taxon>
        <taxon>Rhabditomorpha</taxon>
        <taxon>Rhabditoidea</taxon>
        <taxon>Rhabditidae</taxon>
        <taxon>Peloderinae</taxon>
        <taxon>Caenorhabditis</taxon>
    </lineage>
</organism>
<keyword evidence="1" id="KW-0175">Coiled coil</keyword>
<dbReference type="AlphaFoldDB" id="A0A1I7SZ05"/>